<dbReference type="EMBL" id="MCFE01000023">
    <property type="protein sequence ID" value="ORY05604.1"/>
    <property type="molecule type" value="Genomic_DNA"/>
</dbReference>
<dbReference type="STRING" id="1314790.A0A1Y1Z656"/>
<accession>A0A1Y1Z656</accession>
<keyword evidence="2" id="KW-0472">Membrane</keyword>
<dbReference type="GO" id="GO:0005743">
    <property type="term" value="C:mitochondrial inner membrane"/>
    <property type="evidence" value="ECO:0007669"/>
    <property type="project" value="UniProtKB-SubCell"/>
</dbReference>
<keyword evidence="2" id="KW-0679">Respiratory chain</keyword>
<dbReference type="InterPro" id="IPR007763">
    <property type="entry name" value="NDUFA12"/>
</dbReference>
<reference evidence="3 4" key="1">
    <citation type="submission" date="2016-07" db="EMBL/GenBank/DDBJ databases">
        <title>Pervasive Adenine N6-methylation of Active Genes in Fungi.</title>
        <authorList>
            <consortium name="DOE Joint Genome Institute"/>
            <person name="Mondo S.J."/>
            <person name="Dannebaum R.O."/>
            <person name="Kuo R.C."/>
            <person name="Labutti K."/>
            <person name="Haridas S."/>
            <person name="Kuo A."/>
            <person name="Salamov A."/>
            <person name="Ahrendt S.R."/>
            <person name="Lipzen A."/>
            <person name="Sullivan W."/>
            <person name="Andreopoulos W.B."/>
            <person name="Clum A."/>
            <person name="Lindquist E."/>
            <person name="Daum C."/>
            <person name="Ramamoorthy G.K."/>
            <person name="Gryganskyi A."/>
            <person name="Culley D."/>
            <person name="Magnuson J.K."/>
            <person name="James T.Y."/>
            <person name="O'Malley M.A."/>
            <person name="Stajich J.E."/>
            <person name="Spatafora J.W."/>
            <person name="Visel A."/>
            <person name="Grigoriev I.V."/>
        </authorList>
    </citation>
    <scope>NUCLEOTIDE SEQUENCE [LARGE SCALE GENOMIC DNA]</scope>
    <source>
        <strain evidence="3 4">CBS 931.73</strain>
    </source>
</reference>
<evidence type="ECO:0000256" key="1">
    <source>
        <dbReference type="ARBA" id="ARBA00007355"/>
    </source>
</evidence>
<evidence type="ECO:0000313" key="4">
    <source>
        <dbReference type="Proteomes" id="UP000193498"/>
    </source>
</evidence>
<keyword evidence="4" id="KW-1185">Reference proteome</keyword>
<organism evidence="3 4">
    <name type="scientific">Basidiobolus meristosporus CBS 931.73</name>
    <dbReference type="NCBI Taxonomy" id="1314790"/>
    <lineage>
        <taxon>Eukaryota</taxon>
        <taxon>Fungi</taxon>
        <taxon>Fungi incertae sedis</taxon>
        <taxon>Zoopagomycota</taxon>
        <taxon>Entomophthoromycotina</taxon>
        <taxon>Basidiobolomycetes</taxon>
        <taxon>Basidiobolales</taxon>
        <taxon>Basidiobolaceae</taxon>
        <taxon>Basidiobolus</taxon>
    </lineage>
</organism>
<comment type="subcellular location">
    <subcellularLocation>
        <location evidence="2">Mitochondrion inner membrane</location>
        <topology evidence="2">Peripheral membrane protein</topology>
        <orientation evidence="2">Matrix side</orientation>
    </subcellularLocation>
</comment>
<evidence type="ECO:0000256" key="2">
    <source>
        <dbReference type="RuleBase" id="RU363103"/>
    </source>
</evidence>
<dbReference type="Pfam" id="PF05071">
    <property type="entry name" value="NDUFA12"/>
    <property type="match status" value="1"/>
</dbReference>
<proteinExistence type="inferred from homology"/>
<dbReference type="InParanoid" id="A0A1Y1Z656"/>
<evidence type="ECO:0000313" key="3">
    <source>
        <dbReference type="EMBL" id="ORY05604.1"/>
    </source>
</evidence>
<sequence>MSLVRAVKNFVKLASTPKDLWRSCLYIGDFKVGTLVGTDKYGNRYYENNDENFGRERWIDYAKGDYDASQIPPEWHGWIHKSSERAPNNYEFTVHKWNAQDYYPNYTGTDKAYKSYSTTKPKISAWEPEVKPRV</sequence>
<dbReference type="AlphaFoldDB" id="A0A1Y1Z656"/>
<comment type="similarity">
    <text evidence="1 2">Belongs to the complex I NDUFA12 subunit family.</text>
</comment>
<dbReference type="Proteomes" id="UP000193498">
    <property type="component" value="Unassembled WGS sequence"/>
</dbReference>
<protein>
    <recommendedName>
        <fullName evidence="2">NADH dehydrogenase [ubiquinone] 1 alpha subcomplex subunit</fullName>
    </recommendedName>
</protein>
<gene>
    <name evidence="3" type="ORF">K493DRAFT_252472</name>
</gene>
<comment type="function">
    <text evidence="2">Accessory subunit of the mitochondrial membrane respiratory chain NADH dehydrogenase (Complex I), that is believed not to be involved in catalysis. Complex I functions in the transfer of electrons from NADH to the respiratory chain. The immediate electron acceptor for the enzyme is believed to be ubiquinone.</text>
</comment>
<dbReference type="GO" id="GO:0045271">
    <property type="term" value="C:respiratory chain complex I"/>
    <property type="evidence" value="ECO:0007669"/>
    <property type="project" value="InterPro"/>
</dbReference>
<dbReference type="PANTHER" id="PTHR12910:SF2">
    <property type="entry name" value="NADH DEHYDROGENASE [UBIQUINONE] 1 ALPHA SUBCOMPLEX SUBUNIT 12"/>
    <property type="match status" value="1"/>
</dbReference>
<comment type="caution">
    <text evidence="3">The sequence shown here is derived from an EMBL/GenBank/DDBJ whole genome shotgun (WGS) entry which is preliminary data.</text>
</comment>
<keyword evidence="2" id="KW-0813">Transport</keyword>
<keyword evidence="2" id="KW-0496">Mitochondrion</keyword>
<dbReference type="GO" id="GO:0006979">
    <property type="term" value="P:response to oxidative stress"/>
    <property type="evidence" value="ECO:0007669"/>
    <property type="project" value="TreeGrafter"/>
</dbReference>
<dbReference type="OrthoDB" id="274641at2759"/>
<dbReference type="PANTHER" id="PTHR12910">
    <property type="entry name" value="NADH-UBIQUINONE OXIDOREDUCTASE SUBUNIT B17.2"/>
    <property type="match status" value="1"/>
</dbReference>
<keyword evidence="2" id="KW-0999">Mitochondrion inner membrane</keyword>
<name>A0A1Y1Z656_9FUNG</name>
<keyword evidence="2" id="KW-0249">Electron transport</keyword>